<gene>
    <name evidence="7" type="ORF">SK128_010205</name>
</gene>
<evidence type="ECO:0000256" key="1">
    <source>
        <dbReference type="ARBA" id="ARBA00022690"/>
    </source>
</evidence>
<dbReference type="GO" id="GO:0005576">
    <property type="term" value="C:extracellular region"/>
    <property type="evidence" value="ECO:0007669"/>
    <property type="project" value="TreeGrafter"/>
</dbReference>
<dbReference type="SUPFAM" id="SSF100895">
    <property type="entry name" value="Kazal-type serine protease inhibitors"/>
    <property type="match status" value="4"/>
</dbReference>
<dbReference type="SMART" id="SM00280">
    <property type="entry name" value="KAZAL"/>
    <property type="match status" value="4"/>
</dbReference>
<dbReference type="PROSITE" id="PS51233">
    <property type="entry name" value="VWFD"/>
    <property type="match status" value="1"/>
</dbReference>
<dbReference type="InterPro" id="IPR036058">
    <property type="entry name" value="Kazal_dom_sf"/>
</dbReference>
<keyword evidence="4" id="KW-0732">Signal</keyword>
<evidence type="ECO:0000313" key="8">
    <source>
        <dbReference type="Proteomes" id="UP001381693"/>
    </source>
</evidence>
<dbReference type="Pfam" id="PF00050">
    <property type="entry name" value="Kazal_1"/>
    <property type="match status" value="2"/>
</dbReference>
<dbReference type="AlphaFoldDB" id="A0AAN8WKC4"/>
<dbReference type="InterPro" id="IPR002350">
    <property type="entry name" value="Kazal_dom"/>
</dbReference>
<dbReference type="Proteomes" id="UP001381693">
    <property type="component" value="Unassembled WGS sequence"/>
</dbReference>
<evidence type="ECO:0000256" key="4">
    <source>
        <dbReference type="SAM" id="SignalP"/>
    </source>
</evidence>
<feature type="signal peptide" evidence="4">
    <location>
        <begin position="1"/>
        <end position="19"/>
    </location>
</feature>
<dbReference type="InterPro" id="IPR001846">
    <property type="entry name" value="VWF_type-D"/>
</dbReference>
<dbReference type="GO" id="GO:0030154">
    <property type="term" value="P:cell differentiation"/>
    <property type="evidence" value="ECO:0007669"/>
    <property type="project" value="TreeGrafter"/>
</dbReference>
<dbReference type="PANTHER" id="PTHR10913">
    <property type="entry name" value="FOLLISTATIN-RELATED"/>
    <property type="match status" value="1"/>
</dbReference>
<dbReference type="PANTHER" id="PTHR10913:SF45">
    <property type="entry name" value="FOLLISTATIN, ISOFORM A-RELATED"/>
    <property type="match status" value="1"/>
</dbReference>
<dbReference type="PROSITE" id="PS51465">
    <property type="entry name" value="KAZAL_2"/>
    <property type="match status" value="3"/>
</dbReference>
<dbReference type="EMBL" id="JAXCGZ010022765">
    <property type="protein sequence ID" value="KAK7024521.1"/>
    <property type="molecule type" value="Genomic_DNA"/>
</dbReference>
<dbReference type="Gene3D" id="3.30.60.30">
    <property type="match status" value="4"/>
</dbReference>
<evidence type="ECO:0000259" key="5">
    <source>
        <dbReference type="PROSITE" id="PS51233"/>
    </source>
</evidence>
<evidence type="ECO:0000313" key="7">
    <source>
        <dbReference type="EMBL" id="KAK7024521.1"/>
    </source>
</evidence>
<reference evidence="7 8" key="1">
    <citation type="submission" date="2023-11" db="EMBL/GenBank/DDBJ databases">
        <title>Halocaridina rubra genome assembly.</title>
        <authorList>
            <person name="Smith C."/>
        </authorList>
    </citation>
    <scope>NUCLEOTIDE SEQUENCE [LARGE SCALE GENOMIC DNA]</scope>
    <source>
        <strain evidence="7">EP-1</strain>
        <tissue evidence="7">Whole</tissue>
    </source>
</reference>
<evidence type="ECO:0000256" key="3">
    <source>
        <dbReference type="ARBA" id="ARBA00023157"/>
    </source>
</evidence>
<evidence type="ECO:0000259" key="6">
    <source>
        <dbReference type="PROSITE" id="PS51465"/>
    </source>
</evidence>
<proteinExistence type="predicted"/>
<keyword evidence="2" id="KW-0722">Serine protease inhibitor</keyword>
<dbReference type="Pfam" id="PF07648">
    <property type="entry name" value="Kazal_2"/>
    <property type="match status" value="2"/>
</dbReference>
<dbReference type="CDD" id="cd00104">
    <property type="entry name" value="KAZAL_FS"/>
    <property type="match status" value="4"/>
</dbReference>
<comment type="caution">
    <text evidence="7">The sequence shown here is derived from an EMBL/GenBank/DDBJ whole genome shotgun (WGS) entry which is preliminary data.</text>
</comment>
<keyword evidence="3" id="KW-1015">Disulfide bond</keyword>
<feature type="domain" description="Kazal-like" evidence="6">
    <location>
        <begin position="400"/>
        <end position="451"/>
    </location>
</feature>
<feature type="chain" id="PRO_5042838270" evidence="4">
    <location>
        <begin position="20"/>
        <end position="803"/>
    </location>
</feature>
<sequence length="803" mass="88857">MLPRWIFLSLISLSHLTNGRILPVNDIIAFPPLPPPLKPCWFGQKEFFHQQVVLVLPKVCLRLVCNNGTIVEEYLGEPGQTGCCEFDGVLYASGSQLPLQCIRFFCRRGTWFTDGTIEDCCEHCHLFNDPHIVTFDNYRYDWHGTCNYTVTQTGFSYYPNIGVFSDFTACNIDASCLSKTTFRDNPNTVIVLDNGMVSNIAVNGELQAVPSTGVVHVTSSGGTHPVLTWKVGKCILLLGSSRLTVQHCPTRLDIWAHPTHSGDLNGLCGHFNSYQDDDFTLRNGVVDPLDYWPLSFPTSWLTLDQGDPGCSDPCPKCLVAGSKAEDPCKADAALKQTYIVKCRRALSRVKVNAATLGHHIDACATDICLIYQSGEDDADVDDWLRELLEILQISLSIQGKTLGDPCLKACPKILKPVCGTDGKTYPNICLLEIATCENPCIELQHEGNCSRPCPIQICRLEYRPICGTNGVTYSNPCRLAAAQCDDPCIRVKHEGECGDNHCSRACPEIYQPVCGSGNTYPNRCELDIAICKNPCIEFKNEGPCLRECPIPFCTREFKPVCGTDGTTYDNECQFEQAQCADPCIKLSHEGICGRAYFEREIVAAGHDRRVTAESPTSSVFTDNYCSCIQTKRNLIKQVVKDFDFLHWLMNDVYAKAAFANAGLGQQKITDEESLGEGLRLAFWSKFKASVDAATSAVEDLQTTWRSGSAEVANISETANISDTVDSGSVNEITVCPKDKLDEMMRMLNDNFNELTHLRADLDNGVLHSTVIAEIMNHIPVTMVALMENEAVFKGILERLNQIC</sequence>
<name>A0AAN8WKC4_HALRR</name>
<evidence type="ECO:0000256" key="2">
    <source>
        <dbReference type="ARBA" id="ARBA00022900"/>
    </source>
</evidence>
<keyword evidence="1" id="KW-0646">Protease inhibitor</keyword>
<dbReference type="InterPro" id="IPR050653">
    <property type="entry name" value="Prot_Inhib_GrowthFact_Antg"/>
</dbReference>
<feature type="domain" description="Kazal-like" evidence="6">
    <location>
        <begin position="452"/>
        <end position="499"/>
    </location>
</feature>
<keyword evidence="8" id="KW-1185">Reference proteome</keyword>
<dbReference type="SMART" id="SM00216">
    <property type="entry name" value="VWD"/>
    <property type="match status" value="1"/>
</dbReference>
<dbReference type="Pfam" id="PF00094">
    <property type="entry name" value="VWD"/>
    <property type="match status" value="1"/>
</dbReference>
<feature type="domain" description="VWFD" evidence="5">
    <location>
        <begin position="122"/>
        <end position="311"/>
    </location>
</feature>
<accession>A0AAN8WKC4</accession>
<organism evidence="7 8">
    <name type="scientific">Halocaridina rubra</name>
    <name type="common">Hawaiian red shrimp</name>
    <dbReference type="NCBI Taxonomy" id="373956"/>
    <lineage>
        <taxon>Eukaryota</taxon>
        <taxon>Metazoa</taxon>
        <taxon>Ecdysozoa</taxon>
        <taxon>Arthropoda</taxon>
        <taxon>Crustacea</taxon>
        <taxon>Multicrustacea</taxon>
        <taxon>Malacostraca</taxon>
        <taxon>Eumalacostraca</taxon>
        <taxon>Eucarida</taxon>
        <taxon>Decapoda</taxon>
        <taxon>Pleocyemata</taxon>
        <taxon>Caridea</taxon>
        <taxon>Atyoidea</taxon>
        <taxon>Atyidae</taxon>
        <taxon>Halocaridina</taxon>
    </lineage>
</organism>
<feature type="domain" description="Kazal-like" evidence="6">
    <location>
        <begin position="538"/>
        <end position="594"/>
    </location>
</feature>
<protein>
    <submittedName>
        <fullName evidence="7">Uncharacterized protein</fullName>
    </submittedName>
</protein>